<dbReference type="InterPro" id="IPR036388">
    <property type="entry name" value="WH-like_DNA-bd_sf"/>
</dbReference>
<dbReference type="Gene3D" id="3.40.190.290">
    <property type="match status" value="1"/>
</dbReference>
<evidence type="ECO:0000313" key="6">
    <source>
        <dbReference type="EMBL" id="GGB59081.1"/>
    </source>
</evidence>
<evidence type="ECO:0000256" key="1">
    <source>
        <dbReference type="ARBA" id="ARBA00009437"/>
    </source>
</evidence>
<dbReference type="Proteomes" id="UP000603352">
    <property type="component" value="Unassembled WGS sequence"/>
</dbReference>
<dbReference type="SUPFAM" id="SSF53850">
    <property type="entry name" value="Periplasmic binding protein-like II"/>
    <property type="match status" value="1"/>
</dbReference>
<keyword evidence="7" id="KW-1185">Reference proteome</keyword>
<feature type="domain" description="HTH lysR-type" evidence="5">
    <location>
        <begin position="1"/>
        <end position="59"/>
    </location>
</feature>
<proteinExistence type="inferred from homology"/>
<evidence type="ECO:0000313" key="7">
    <source>
        <dbReference type="Proteomes" id="UP000603352"/>
    </source>
</evidence>
<keyword evidence="2" id="KW-0805">Transcription regulation</keyword>
<evidence type="ECO:0000256" key="3">
    <source>
        <dbReference type="ARBA" id="ARBA00023125"/>
    </source>
</evidence>
<dbReference type="EMBL" id="BMDZ01000082">
    <property type="protein sequence ID" value="GGB59081.1"/>
    <property type="molecule type" value="Genomic_DNA"/>
</dbReference>
<protein>
    <submittedName>
        <fullName evidence="6">LysR family transcriptional regulator</fullName>
    </submittedName>
</protein>
<dbReference type="InterPro" id="IPR005119">
    <property type="entry name" value="LysR_subst-bd"/>
</dbReference>
<dbReference type="InterPro" id="IPR058163">
    <property type="entry name" value="LysR-type_TF_proteobact-type"/>
</dbReference>
<evidence type="ECO:0000256" key="2">
    <source>
        <dbReference type="ARBA" id="ARBA00023015"/>
    </source>
</evidence>
<organism evidence="6 7">
    <name type="scientific">Tistrella bauzanensis</name>
    <dbReference type="NCBI Taxonomy" id="657419"/>
    <lineage>
        <taxon>Bacteria</taxon>
        <taxon>Pseudomonadati</taxon>
        <taxon>Pseudomonadota</taxon>
        <taxon>Alphaproteobacteria</taxon>
        <taxon>Geminicoccales</taxon>
        <taxon>Geminicoccaceae</taxon>
        <taxon>Tistrella</taxon>
    </lineage>
</organism>
<reference evidence="7" key="1">
    <citation type="journal article" date="2019" name="Int. J. Syst. Evol. Microbiol.">
        <title>The Global Catalogue of Microorganisms (GCM) 10K type strain sequencing project: providing services to taxonomists for standard genome sequencing and annotation.</title>
        <authorList>
            <consortium name="The Broad Institute Genomics Platform"/>
            <consortium name="The Broad Institute Genome Sequencing Center for Infectious Disease"/>
            <person name="Wu L."/>
            <person name="Ma J."/>
        </authorList>
    </citation>
    <scope>NUCLEOTIDE SEQUENCE [LARGE SCALE GENOMIC DNA]</scope>
    <source>
        <strain evidence="7">CGMCC 1.10188</strain>
    </source>
</reference>
<sequence>MRSYDELQVFKAIVDHRGISAAARELGLPKSTLARRVNDLEQRLGVPLFHRDARRFVLTSFGRDCYAQCARAVHETNKLFEMAERAGAAPTGTLHVICPPLLGTLMIERLVAEFAVKAPRVRLHLEETAAIADPRQVSADLVIYGAFGRLPDLDVVARRILVSPYTLAAHPQVMAAAGPIADPGDLARLDCLGFGPVSRKWRWTLQRGAETRVVDFKPRFSTTHLSALIEAMRQGIGVAPVPTGPCVEDFRSGRLVRLLPDWQPPSASIYAIFPDRRSLSTAASHFLDMIITRVPEILAGHPVD</sequence>
<dbReference type="CDD" id="cd08422">
    <property type="entry name" value="PBP2_CrgA_like"/>
    <property type="match status" value="1"/>
</dbReference>
<evidence type="ECO:0000256" key="4">
    <source>
        <dbReference type="ARBA" id="ARBA00023163"/>
    </source>
</evidence>
<comment type="caution">
    <text evidence="6">The sequence shown here is derived from an EMBL/GenBank/DDBJ whole genome shotgun (WGS) entry which is preliminary data.</text>
</comment>
<dbReference type="PANTHER" id="PTHR30537">
    <property type="entry name" value="HTH-TYPE TRANSCRIPTIONAL REGULATOR"/>
    <property type="match status" value="1"/>
</dbReference>
<dbReference type="RefSeq" id="WP_188582139.1">
    <property type="nucleotide sequence ID" value="NZ_BMDZ01000082.1"/>
</dbReference>
<dbReference type="SUPFAM" id="SSF46785">
    <property type="entry name" value="Winged helix' DNA-binding domain"/>
    <property type="match status" value="1"/>
</dbReference>
<dbReference type="PANTHER" id="PTHR30537:SF31">
    <property type="entry name" value="TRANSCRIPTIONAL REGULATOR, LYSR FAMILY"/>
    <property type="match status" value="1"/>
</dbReference>
<dbReference type="Pfam" id="PF03466">
    <property type="entry name" value="LysR_substrate"/>
    <property type="match status" value="1"/>
</dbReference>
<dbReference type="Pfam" id="PF00126">
    <property type="entry name" value="HTH_1"/>
    <property type="match status" value="1"/>
</dbReference>
<keyword evidence="4" id="KW-0804">Transcription</keyword>
<evidence type="ECO:0000259" key="5">
    <source>
        <dbReference type="PROSITE" id="PS50931"/>
    </source>
</evidence>
<name>A0ABQ1J421_9PROT</name>
<dbReference type="Gene3D" id="1.10.10.10">
    <property type="entry name" value="Winged helix-like DNA-binding domain superfamily/Winged helix DNA-binding domain"/>
    <property type="match status" value="1"/>
</dbReference>
<dbReference type="PROSITE" id="PS50931">
    <property type="entry name" value="HTH_LYSR"/>
    <property type="match status" value="1"/>
</dbReference>
<gene>
    <name evidence="6" type="ORF">GCM10011505_44860</name>
</gene>
<accession>A0ABQ1J421</accession>
<dbReference type="InterPro" id="IPR000847">
    <property type="entry name" value="LysR_HTH_N"/>
</dbReference>
<keyword evidence="3" id="KW-0238">DNA-binding</keyword>
<dbReference type="InterPro" id="IPR036390">
    <property type="entry name" value="WH_DNA-bd_sf"/>
</dbReference>
<comment type="similarity">
    <text evidence="1">Belongs to the LysR transcriptional regulatory family.</text>
</comment>